<feature type="transmembrane region" description="Helical" evidence="8">
    <location>
        <begin position="203"/>
        <end position="225"/>
    </location>
</feature>
<evidence type="ECO:0000256" key="3">
    <source>
        <dbReference type="ARBA" id="ARBA00022475"/>
    </source>
</evidence>
<dbReference type="PANTHER" id="PTHR10844:SF21">
    <property type="entry name" value="CAVEOLIN-1"/>
    <property type="match status" value="1"/>
</dbReference>
<name>A0A914C7V8_9BILA</name>
<dbReference type="WBParaSite" id="ACRNAN_Path_498.g1881.t1">
    <property type="protein sequence ID" value="ACRNAN_Path_498.g1881.t1"/>
    <property type="gene ID" value="ACRNAN_Path_498.g1881"/>
</dbReference>
<evidence type="ECO:0000256" key="7">
    <source>
        <dbReference type="SAM" id="MobiDB-lite"/>
    </source>
</evidence>
<evidence type="ECO:0000256" key="8">
    <source>
        <dbReference type="SAM" id="Phobius"/>
    </source>
</evidence>
<keyword evidence="5 6" id="KW-0472">Membrane</keyword>
<evidence type="ECO:0000256" key="6">
    <source>
        <dbReference type="RuleBase" id="RU000680"/>
    </source>
</evidence>
<evidence type="ECO:0000256" key="1">
    <source>
        <dbReference type="ARBA" id="ARBA00004202"/>
    </source>
</evidence>
<evidence type="ECO:0000256" key="2">
    <source>
        <dbReference type="ARBA" id="ARBA00010988"/>
    </source>
</evidence>
<dbReference type="Proteomes" id="UP000887540">
    <property type="component" value="Unplaced"/>
</dbReference>
<dbReference type="GO" id="GO:0070836">
    <property type="term" value="P:caveola assembly"/>
    <property type="evidence" value="ECO:0007669"/>
    <property type="project" value="InterPro"/>
</dbReference>
<dbReference type="Pfam" id="PF01146">
    <property type="entry name" value="Caveolin"/>
    <property type="match status" value="1"/>
</dbReference>
<dbReference type="GO" id="GO:0005901">
    <property type="term" value="C:caveola"/>
    <property type="evidence" value="ECO:0007669"/>
    <property type="project" value="UniProtKB-SubCell"/>
</dbReference>
<dbReference type="GO" id="GO:0000139">
    <property type="term" value="C:Golgi membrane"/>
    <property type="evidence" value="ECO:0007669"/>
    <property type="project" value="UniProtKB-SubCell"/>
</dbReference>
<feature type="transmembrane region" description="Helical" evidence="8">
    <location>
        <begin position="157"/>
        <end position="183"/>
    </location>
</feature>
<keyword evidence="4 6" id="KW-0333">Golgi apparatus</keyword>
<protein>
    <recommendedName>
        <fullName evidence="6">Caveolin</fullName>
    </recommendedName>
</protein>
<dbReference type="InterPro" id="IPR001612">
    <property type="entry name" value="Caveolin"/>
</dbReference>
<keyword evidence="8" id="KW-0812">Transmembrane</keyword>
<dbReference type="GO" id="GO:0060090">
    <property type="term" value="F:molecular adaptor activity"/>
    <property type="evidence" value="ECO:0007669"/>
    <property type="project" value="TreeGrafter"/>
</dbReference>
<keyword evidence="9" id="KW-1185">Reference proteome</keyword>
<organism evidence="9 10">
    <name type="scientific">Acrobeloides nanus</name>
    <dbReference type="NCBI Taxonomy" id="290746"/>
    <lineage>
        <taxon>Eukaryota</taxon>
        <taxon>Metazoa</taxon>
        <taxon>Ecdysozoa</taxon>
        <taxon>Nematoda</taxon>
        <taxon>Chromadorea</taxon>
        <taxon>Rhabditida</taxon>
        <taxon>Tylenchina</taxon>
        <taxon>Cephalobomorpha</taxon>
        <taxon>Cephaloboidea</taxon>
        <taxon>Cephalobidae</taxon>
        <taxon>Acrobeloides</taxon>
    </lineage>
</organism>
<evidence type="ECO:0000313" key="9">
    <source>
        <dbReference type="Proteomes" id="UP000887540"/>
    </source>
</evidence>
<dbReference type="PANTHER" id="PTHR10844">
    <property type="entry name" value="CAVEOLIN"/>
    <property type="match status" value="1"/>
</dbReference>
<sequence length="241" mass="27045">MAETEKVELTEQTPLKSDTDLPATETTVETKEIKEEKPSGKQRTWFFKKTTKKTVETTEKTAPVETEAGAAAENQAEGKKAHWWHCKKKETIKEGGENEELSIGLNMFHRDDKNLHTAVDLGFEDIFGEPDAVHSIDRVWRITYRVFTALRTFFYKLFTLIIAIPSAILFAILFALVSALHVFCCTPLGRLAAIPFGWLAKVWQVLVNAVFNPLFTSCGLCCSAISIRRYGLNSDVTAQLA</sequence>
<feature type="region of interest" description="Disordered" evidence="7">
    <location>
        <begin position="1"/>
        <end position="45"/>
    </location>
</feature>
<evidence type="ECO:0000256" key="5">
    <source>
        <dbReference type="ARBA" id="ARBA00023136"/>
    </source>
</evidence>
<keyword evidence="3 6" id="KW-1003">Cell membrane</keyword>
<feature type="compositionally biased region" description="Basic and acidic residues" evidence="7">
    <location>
        <begin position="28"/>
        <end position="39"/>
    </location>
</feature>
<comment type="function">
    <text evidence="6">May act as a scaffolding protein within caveolar membranes. Interacts directly with G-protein alpha subunits and can functionally regulate their activity.</text>
</comment>
<dbReference type="AlphaFoldDB" id="A0A914C7V8"/>
<comment type="subcellular location">
    <subcellularLocation>
        <location evidence="1 6">Cell membrane</location>
        <topology evidence="1 6">Peripheral membrane protein</topology>
    </subcellularLocation>
    <subcellularLocation>
        <location evidence="6">Golgi apparatus membrane</location>
        <topology evidence="6">Peripheral membrane protein</topology>
    </subcellularLocation>
    <subcellularLocation>
        <location evidence="6">Membrane</location>
        <location evidence="6">Caveola</location>
        <topology evidence="6">Peripheral membrane protein</topology>
    </subcellularLocation>
</comment>
<comment type="similarity">
    <text evidence="2 6">Belongs to the caveolin family.</text>
</comment>
<reference evidence="10" key="1">
    <citation type="submission" date="2022-11" db="UniProtKB">
        <authorList>
            <consortium name="WormBaseParasite"/>
        </authorList>
    </citation>
    <scope>IDENTIFICATION</scope>
</reference>
<evidence type="ECO:0000313" key="10">
    <source>
        <dbReference type="WBParaSite" id="ACRNAN_Path_498.g1881.t1"/>
    </source>
</evidence>
<evidence type="ECO:0000256" key="4">
    <source>
        <dbReference type="ARBA" id="ARBA00023034"/>
    </source>
</evidence>
<proteinExistence type="inferred from homology"/>
<keyword evidence="8" id="KW-1133">Transmembrane helix</keyword>
<accession>A0A914C7V8</accession>